<evidence type="ECO:0000256" key="1">
    <source>
        <dbReference type="ARBA" id="ARBA00004123"/>
    </source>
</evidence>
<dbReference type="InterPro" id="IPR010756">
    <property type="entry name" value="Tls1-like"/>
</dbReference>
<organism evidence="5 6">
    <name type="scientific">Orbilia oligospora</name>
    <name type="common">Nematode-trapping fungus</name>
    <name type="synonym">Arthrobotrys oligospora</name>
    <dbReference type="NCBI Taxonomy" id="2813651"/>
    <lineage>
        <taxon>Eukaryota</taxon>
        <taxon>Fungi</taxon>
        <taxon>Dikarya</taxon>
        <taxon>Ascomycota</taxon>
        <taxon>Pezizomycotina</taxon>
        <taxon>Orbiliomycetes</taxon>
        <taxon>Orbiliales</taxon>
        <taxon>Orbiliaceae</taxon>
        <taxon>Orbilia</taxon>
    </lineage>
</organism>
<dbReference type="PANTHER" id="PTHR13486:SF2">
    <property type="entry name" value="SPLICING FACTOR C9ORF78"/>
    <property type="match status" value="1"/>
</dbReference>
<evidence type="ECO:0000256" key="2">
    <source>
        <dbReference type="ARBA" id="ARBA00007643"/>
    </source>
</evidence>
<dbReference type="OrthoDB" id="5627at2759"/>
<dbReference type="AlphaFoldDB" id="A0A7C8VGG2"/>
<comment type="subcellular location">
    <subcellularLocation>
        <location evidence="1">Nucleus</location>
    </subcellularLocation>
</comment>
<dbReference type="Pfam" id="PF07052">
    <property type="entry name" value="Hep_59"/>
    <property type="match status" value="1"/>
</dbReference>
<reference evidence="5 6" key="1">
    <citation type="submission" date="2020-01" db="EMBL/GenBank/DDBJ databases">
        <authorList>
            <person name="Palmer J.M."/>
        </authorList>
    </citation>
    <scope>NUCLEOTIDE SEQUENCE [LARGE SCALE GENOMIC DNA]</scope>
    <source>
        <strain evidence="5 6">TWF970</strain>
    </source>
</reference>
<dbReference type="GO" id="GO:0005681">
    <property type="term" value="C:spliceosomal complex"/>
    <property type="evidence" value="ECO:0007669"/>
    <property type="project" value="TreeGrafter"/>
</dbReference>
<evidence type="ECO:0000313" key="6">
    <source>
        <dbReference type="Proteomes" id="UP000474640"/>
    </source>
</evidence>
<dbReference type="EMBL" id="JAABOJ010000066">
    <property type="protein sequence ID" value="KAF3272303.1"/>
    <property type="molecule type" value="Genomic_DNA"/>
</dbReference>
<evidence type="ECO:0000313" key="5">
    <source>
        <dbReference type="EMBL" id="KAF3272303.1"/>
    </source>
</evidence>
<accession>A0A7C8VGG2</accession>
<feature type="region of interest" description="Disordered" evidence="4">
    <location>
        <begin position="76"/>
        <end position="111"/>
    </location>
</feature>
<sequence length="417" mass="47151">MFVASATFSLSPPDFLPSSSINCTAIASRTRHHPKTYFRIYLSDVSLGRVYTTNIIMELDSAQPPADPFAHTFKARKNRPSRQIRNRDEGKDATAEVKGSDTPQPTERDGGDAIIAELSKEDDIMEEDGSSISVAEIKRLRKQAKSKKIGLDFTVDKRAKTPTAEEEEAMAEKDAVDKEVNAVVNRFTGQTGAIVDVNEHMMKYIESELVKRRMTDASQPIPTSDDSDTDIKRVYPAPLTSTKISERRIGKWPIRPDFRGATLGKLQEIDLGAESTRKNVERTEEAKRRIEAGEAFKEPEPEDPKKKKRGKRRRNSMDIERDKLVEEVLKESRLDIYEEPDPATNKAQTEEDDYAADDRIAEQFRREFMDALNARRRGRTNNNKKKDDPKRPRGPKLGGSRAARAAMRESERAAGKR</sequence>
<evidence type="ECO:0000256" key="3">
    <source>
        <dbReference type="ARBA" id="ARBA00023242"/>
    </source>
</evidence>
<feature type="compositionally biased region" description="Basic and acidic residues" evidence="4">
    <location>
        <begin position="406"/>
        <end position="417"/>
    </location>
</feature>
<feature type="compositionally biased region" description="Basic and acidic residues" evidence="4">
    <location>
        <begin position="356"/>
        <end position="369"/>
    </location>
</feature>
<dbReference type="GO" id="GO:0000398">
    <property type="term" value="P:mRNA splicing, via spliceosome"/>
    <property type="evidence" value="ECO:0007669"/>
    <property type="project" value="TreeGrafter"/>
</dbReference>
<dbReference type="PANTHER" id="PTHR13486">
    <property type="entry name" value="TELOMERE LENGTH AND SILENCING PROTEIN 1 TLS1 FAMILY MEMBER"/>
    <property type="match status" value="1"/>
</dbReference>
<feature type="compositionally biased region" description="Basic and acidic residues" evidence="4">
    <location>
        <begin position="315"/>
        <end position="336"/>
    </location>
</feature>
<name>A0A7C8VGG2_ORBOL</name>
<gene>
    <name evidence="5" type="ORF">TWF970_010124</name>
</gene>
<proteinExistence type="inferred from homology"/>
<evidence type="ECO:0008006" key="7">
    <source>
        <dbReference type="Google" id="ProtNLM"/>
    </source>
</evidence>
<dbReference type="Proteomes" id="UP000474640">
    <property type="component" value="Unassembled WGS sequence"/>
</dbReference>
<keyword evidence="3" id="KW-0539">Nucleus</keyword>
<comment type="caution">
    <text evidence="5">The sequence shown here is derived from an EMBL/GenBank/DDBJ whole genome shotgun (WGS) entry which is preliminary data.</text>
</comment>
<protein>
    <recommendedName>
        <fullName evidence="7">Hepatocellular carcinoma-associated antigen 59-domain-containing protein</fullName>
    </recommendedName>
</protein>
<feature type="compositionally biased region" description="Basic and acidic residues" evidence="4">
    <location>
        <begin position="277"/>
        <end position="305"/>
    </location>
</feature>
<comment type="similarity">
    <text evidence="2">Belongs to the TLS1 family.</text>
</comment>
<feature type="compositionally biased region" description="Basic and acidic residues" evidence="4">
    <location>
        <begin position="85"/>
        <end position="99"/>
    </location>
</feature>
<feature type="compositionally biased region" description="Basic residues" evidence="4">
    <location>
        <begin position="374"/>
        <end position="383"/>
    </location>
</feature>
<feature type="region of interest" description="Disordered" evidence="4">
    <location>
        <begin position="277"/>
        <end position="417"/>
    </location>
</feature>
<evidence type="ECO:0000256" key="4">
    <source>
        <dbReference type="SAM" id="MobiDB-lite"/>
    </source>
</evidence>